<sequence length="583" mass="66855">MSTTPSTGTSVTKRQDQGSSHDEVHDIGVDFHDLDFESYVNEEGKRKLTSKVWESFVREKVKGDWTTVCKSCKKRLSAKTTSGMSHLRAHLDKCPRKIFHDVGKMLKATKTKEGDVKLSAHEFNQDISRKELANMVVLHEYPLSMVDHSRFQRFVGSIQLRFKIPFRNTLKNDILKIYEYERVKMKALLERNKGRIALTTNMWTCNNQRKGFMVITAHFMDNSWTLQSRIIRFVYVQCPHTSEMLADVMMDCLIDWIIGQKVSALIVDNCSTNNAMIPIILDRLSSDSLLLNGDMFHMRCSAHILNLKVKHGLDMINDSIERIRGIKYPTANTYLPNVCNIRCVLSQWSTSPLEEIRQMASSMAQKFDTYWTDFHGVMVVATILDPRFKIKVRECYFPKIYGDKSFDEIKKIHEFLLRMFREYEGKSKAIQTLVASSSGTNVSLSQSTMVQSNLNPFSVFDEYLSFAPPTATNMKTELKIYLEEPVIPRTDNFDILRWWYANESRYPTLHCIARDILAIHVSTVASESAFTYVLESKFGASTFDDDDDCQVRKLEDGRAAGDEDGMAAGNLKSGWVISDLIRI</sequence>
<feature type="domain" description="hAT-like transposase RNase-H fold" evidence="4">
    <location>
        <begin position="327"/>
        <end position="423"/>
    </location>
</feature>
<gene>
    <name evidence="5" type="ORF">EZV62_010494</name>
</gene>
<dbReference type="Pfam" id="PF14372">
    <property type="entry name" value="hAT-like_RNase-H"/>
    <property type="match status" value="1"/>
</dbReference>
<evidence type="ECO:0000256" key="2">
    <source>
        <dbReference type="SAM" id="MobiDB-lite"/>
    </source>
</evidence>
<dbReference type="GO" id="GO:0005634">
    <property type="term" value="C:nucleus"/>
    <property type="evidence" value="ECO:0007669"/>
    <property type="project" value="UniProtKB-SubCell"/>
</dbReference>
<dbReference type="AlphaFoldDB" id="A0A5C7I2S9"/>
<dbReference type="GO" id="GO:0003677">
    <property type="term" value="F:DNA binding"/>
    <property type="evidence" value="ECO:0007669"/>
    <property type="project" value="UniProtKB-KW"/>
</dbReference>
<evidence type="ECO:0000256" key="1">
    <source>
        <dbReference type="ARBA" id="ARBA00023125"/>
    </source>
</evidence>
<protein>
    <recommendedName>
        <fullName evidence="7">BED-type domain-containing protein</fullName>
    </recommendedName>
</protein>
<evidence type="ECO:0000313" key="5">
    <source>
        <dbReference type="EMBL" id="TXG63500.1"/>
    </source>
</evidence>
<dbReference type="OrthoDB" id="1937726at2759"/>
<dbReference type="InterPro" id="IPR052035">
    <property type="entry name" value="ZnF_BED_domain_contain"/>
</dbReference>
<evidence type="ECO:0008006" key="7">
    <source>
        <dbReference type="Google" id="ProtNLM"/>
    </source>
</evidence>
<accession>A0A5C7I2S9</accession>
<evidence type="ECO:0000313" key="6">
    <source>
        <dbReference type="Proteomes" id="UP000323000"/>
    </source>
</evidence>
<dbReference type="Proteomes" id="UP000323000">
    <property type="component" value="Chromosome 4"/>
</dbReference>
<feature type="domain" description="HAT C-terminal dimerisation" evidence="3">
    <location>
        <begin position="477"/>
        <end position="530"/>
    </location>
</feature>
<organism evidence="5 6">
    <name type="scientific">Acer yangbiense</name>
    <dbReference type="NCBI Taxonomy" id="1000413"/>
    <lineage>
        <taxon>Eukaryota</taxon>
        <taxon>Viridiplantae</taxon>
        <taxon>Streptophyta</taxon>
        <taxon>Embryophyta</taxon>
        <taxon>Tracheophyta</taxon>
        <taxon>Spermatophyta</taxon>
        <taxon>Magnoliopsida</taxon>
        <taxon>eudicotyledons</taxon>
        <taxon>Gunneridae</taxon>
        <taxon>Pentapetalae</taxon>
        <taxon>rosids</taxon>
        <taxon>malvids</taxon>
        <taxon>Sapindales</taxon>
        <taxon>Sapindaceae</taxon>
        <taxon>Hippocastanoideae</taxon>
        <taxon>Acereae</taxon>
        <taxon>Acer</taxon>
    </lineage>
</organism>
<dbReference type="GO" id="GO:0008270">
    <property type="term" value="F:zinc ion binding"/>
    <property type="evidence" value="ECO:0007669"/>
    <property type="project" value="UniProtKB-KW"/>
</dbReference>
<dbReference type="InterPro" id="IPR025525">
    <property type="entry name" value="hAT-like_transposase_RNase-H"/>
</dbReference>
<dbReference type="GO" id="GO:0046983">
    <property type="term" value="F:protein dimerization activity"/>
    <property type="evidence" value="ECO:0007669"/>
    <property type="project" value="InterPro"/>
</dbReference>
<dbReference type="Pfam" id="PF05699">
    <property type="entry name" value="Dimer_Tnp_hAT"/>
    <property type="match status" value="1"/>
</dbReference>
<dbReference type="EMBL" id="VAHF01000004">
    <property type="protein sequence ID" value="TXG63500.1"/>
    <property type="molecule type" value="Genomic_DNA"/>
</dbReference>
<comment type="caution">
    <text evidence="5">The sequence shown here is derived from an EMBL/GenBank/DDBJ whole genome shotgun (WGS) entry which is preliminary data.</text>
</comment>
<keyword evidence="6" id="KW-1185">Reference proteome</keyword>
<dbReference type="SMART" id="SM00614">
    <property type="entry name" value="ZnF_BED"/>
    <property type="match status" value="1"/>
</dbReference>
<dbReference type="InterPro" id="IPR012337">
    <property type="entry name" value="RNaseH-like_sf"/>
</dbReference>
<dbReference type="InterPro" id="IPR008906">
    <property type="entry name" value="HATC_C_dom"/>
</dbReference>
<reference evidence="6" key="1">
    <citation type="journal article" date="2019" name="Gigascience">
        <title>De novo genome assembly of the endangered Acer yangbiense, a plant species with extremely small populations endemic to Yunnan Province, China.</title>
        <authorList>
            <person name="Yang J."/>
            <person name="Wariss H.M."/>
            <person name="Tao L."/>
            <person name="Zhang R."/>
            <person name="Yun Q."/>
            <person name="Hollingsworth P."/>
            <person name="Dao Z."/>
            <person name="Luo G."/>
            <person name="Guo H."/>
            <person name="Ma Y."/>
            <person name="Sun W."/>
        </authorList>
    </citation>
    <scope>NUCLEOTIDE SEQUENCE [LARGE SCALE GENOMIC DNA]</scope>
    <source>
        <strain evidence="6">cv. Malutang</strain>
    </source>
</reference>
<proteinExistence type="predicted"/>
<feature type="compositionally biased region" description="Basic and acidic residues" evidence="2">
    <location>
        <begin position="13"/>
        <end position="24"/>
    </location>
</feature>
<dbReference type="SUPFAM" id="SSF53098">
    <property type="entry name" value="Ribonuclease H-like"/>
    <property type="match status" value="1"/>
</dbReference>
<feature type="compositionally biased region" description="Polar residues" evidence="2">
    <location>
        <begin position="1"/>
        <end position="12"/>
    </location>
</feature>
<evidence type="ECO:0000259" key="3">
    <source>
        <dbReference type="Pfam" id="PF05699"/>
    </source>
</evidence>
<evidence type="ECO:0000259" key="4">
    <source>
        <dbReference type="Pfam" id="PF14372"/>
    </source>
</evidence>
<name>A0A5C7I2S9_9ROSI</name>
<keyword evidence="1" id="KW-0238">DNA-binding</keyword>
<dbReference type="PANTHER" id="PTHR46481">
    <property type="entry name" value="ZINC FINGER BED DOMAIN-CONTAINING PROTEIN 4"/>
    <property type="match status" value="1"/>
</dbReference>
<feature type="region of interest" description="Disordered" evidence="2">
    <location>
        <begin position="1"/>
        <end position="24"/>
    </location>
</feature>
<dbReference type="PANTHER" id="PTHR46481:SF11">
    <property type="entry name" value="ZINC FINGER BED DOMAIN-CONTAINING PROTEIN RICESLEEPER 2-LIKE"/>
    <property type="match status" value="1"/>
</dbReference>